<dbReference type="OrthoDB" id="445427at2759"/>
<gene>
    <name evidence="2" type="ORF">C1SCF055_LOCUS10755</name>
</gene>
<evidence type="ECO:0000256" key="1">
    <source>
        <dbReference type="SAM" id="Coils"/>
    </source>
</evidence>
<dbReference type="EMBL" id="CAMXCT030000777">
    <property type="protein sequence ID" value="CAL4770421.1"/>
    <property type="molecule type" value="Genomic_DNA"/>
</dbReference>
<evidence type="ECO:0000313" key="3">
    <source>
        <dbReference type="EMBL" id="CAL1136484.1"/>
    </source>
</evidence>
<dbReference type="AlphaFoldDB" id="A0A9P1C0Z4"/>
<reference evidence="2" key="1">
    <citation type="submission" date="2022-10" db="EMBL/GenBank/DDBJ databases">
        <authorList>
            <person name="Chen Y."/>
            <person name="Dougan E. K."/>
            <person name="Chan C."/>
            <person name="Rhodes N."/>
            <person name="Thang M."/>
        </authorList>
    </citation>
    <scope>NUCLEOTIDE SEQUENCE</scope>
</reference>
<keyword evidence="1" id="KW-0175">Coiled coil</keyword>
<dbReference type="Proteomes" id="UP001152797">
    <property type="component" value="Unassembled WGS sequence"/>
</dbReference>
<evidence type="ECO:0000313" key="5">
    <source>
        <dbReference type="Proteomes" id="UP001152797"/>
    </source>
</evidence>
<dbReference type="EMBL" id="CAMXCT010000777">
    <property type="protein sequence ID" value="CAI3983109.1"/>
    <property type="molecule type" value="Genomic_DNA"/>
</dbReference>
<accession>A0A9P1C0Z4</accession>
<feature type="coiled-coil region" evidence="1">
    <location>
        <begin position="339"/>
        <end position="390"/>
    </location>
</feature>
<reference evidence="3" key="2">
    <citation type="submission" date="2024-04" db="EMBL/GenBank/DDBJ databases">
        <authorList>
            <person name="Chen Y."/>
            <person name="Shah S."/>
            <person name="Dougan E. K."/>
            <person name="Thang M."/>
            <person name="Chan C."/>
        </authorList>
    </citation>
    <scope>NUCLEOTIDE SEQUENCE [LARGE SCALE GENOMIC DNA]</scope>
</reference>
<proteinExistence type="predicted"/>
<organism evidence="2">
    <name type="scientific">Cladocopium goreaui</name>
    <dbReference type="NCBI Taxonomy" id="2562237"/>
    <lineage>
        <taxon>Eukaryota</taxon>
        <taxon>Sar</taxon>
        <taxon>Alveolata</taxon>
        <taxon>Dinophyceae</taxon>
        <taxon>Suessiales</taxon>
        <taxon>Symbiodiniaceae</taxon>
        <taxon>Cladocopium</taxon>
    </lineage>
</organism>
<dbReference type="EMBL" id="CAMXCT020000777">
    <property type="protein sequence ID" value="CAL1136484.1"/>
    <property type="molecule type" value="Genomic_DNA"/>
</dbReference>
<comment type="caution">
    <text evidence="2">The sequence shown here is derived from an EMBL/GenBank/DDBJ whole genome shotgun (WGS) entry which is preliminary data.</text>
</comment>
<evidence type="ECO:0000313" key="2">
    <source>
        <dbReference type="EMBL" id="CAI3983109.1"/>
    </source>
</evidence>
<name>A0A9P1C0Z4_9DINO</name>
<evidence type="ECO:0000313" key="4">
    <source>
        <dbReference type="EMBL" id="CAL4770421.1"/>
    </source>
</evidence>
<sequence length="456" mass="51486">MAGLESRVSVALSTAGGAERSERGSDLVAVRGDLDRQWEELSKGLAAAVTETEARAQKDKRELLDALAAVCSDIEALRRAGHEYPSFDQIMENCRDLQEPLQQSSSSMRSEFGRISSEVHELQLQQARLRGNLEQSLRDELQSFVVDELQVRRLNELEVLQAEDSRHRADIDALRDKQNVVLEAMRQEEAMKREASETKCFCELQAVKQQLANTLEVICNVPPVPQISAPDSEAVFERLLQDLREECGVLGERLGEDVAQLRAQLAQGIGEVRTAQVKHQGDFQILRSTWDSRWEELQALKEEVMVKPEVEDSEAQPAVYTGPSVEDFQAIQQKHESYATEMKHRLSMQNRDIEDLQRQVLDSLRDLGAVKRLSSEVEGIRQERQRDRQDLAGLLDIAHRDAGEWSIFKAFGCKAEKAPDRPSEDPLERQVCQQPSNMATMEDAAILITIKTSQRC</sequence>
<keyword evidence="5" id="KW-1185">Reference proteome</keyword>
<protein>
    <submittedName>
        <fullName evidence="4">EF-hand domain-containing protein</fullName>
    </submittedName>
</protein>